<feature type="region of interest" description="Disordered" evidence="1">
    <location>
        <begin position="100"/>
        <end position="119"/>
    </location>
</feature>
<keyword evidence="4" id="KW-1185">Reference proteome</keyword>
<proteinExistence type="predicted"/>
<dbReference type="Gene3D" id="3.10.110.10">
    <property type="entry name" value="Ubiquitin Conjugating Enzyme"/>
    <property type="match status" value="1"/>
</dbReference>
<dbReference type="InterPro" id="IPR000608">
    <property type="entry name" value="UBC"/>
</dbReference>
<comment type="caution">
    <text evidence="3">The sequence shown here is derived from an EMBL/GenBank/DDBJ whole genome shotgun (WGS) entry which is preliminary data.</text>
</comment>
<gene>
    <name evidence="3" type="ORF">EB796_007050</name>
</gene>
<dbReference type="SUPFAM" id="SSF54495">
    <property type="entry name" value="UBC-like"/>
    <property type="match status" value="1"/>
</dbReference>
<sequence>MRTILLSIISLLNEPNTFSPANVDASVMYRRWRDSKGKDKEYESIIKKQVTSTYADAEHDGVVVPRTLEEYCVKGKPHEKDDSGEIADFYDDDDDYFDDYDDEDCIYESDDNDSGNEES</sequence>
<reference evidence="3" key="1">
    <citation type="submission" date="2020-06" db="EMBL/GenBank/DDBJ databases">
        <title>Draft genome of Bugula neritina, a colonial animal packing powerful symbionts and potential medicines.</title>
        <authorList>
            <person name="Rayko M."/>
        </authorList>
    </citation>
    <scope>NUCLEOTIDE SEQUENCE [LARGE SCALE GENOMIC DNA]</scope>
    <source>
        <strain evidence="3">Kwan_BN1</strain>
    </source>
</reference>
<evidence type="ECO:0000259" key="2">
    <source>
        <dbReference type="PROSITE" id="PS50127"/>
    </source>
</evidence>
<feature type="domain" description="UBC core" evidence="2">
    <location>
        <begin position="1"/>
        <end position="55"/>
    </location>
</feature>
<evidence type="ECO:0000313" key="3">
    <source>
        <dbReference type="EMBL" id="KAF6034630.1"/>
    </source>
</evidence>
<dbReference type="AlphaFoldDB" id="A0A7J7K7M0"/>
<dbReference type="Proteomes" id="UP000593567">
    <property type="component" value="Unassembled WGS sequence"/>
</dbReference>
<protein>
    <recommendedName>
        <fullName evidence="2">UBC core domain-containing protein</fullName>
    </recommendedName>
</protein>
<evidence type="ECO:0000313" key="4">
    <source>
        <dbReference type="Proteomes" id="UP000593567"/>
    </source>
</evidence>
<dbReference type="EMBL" id="VXIV02001030">
    <property type="protein sequence ID" value="KAF6034630.1"/>
    <property type="molecule type" value="Genomic_DNA"/>
</dbReference>
<dbReference type="InterPro" id="IPR016135">
    <property type="entry name" value="UBQ-conjugating_enzyme/RWD"/>
</dbReference>
<name>A0A7J7K7M0_BUGNE</name>
<accession>A0A7J7K7M0</accession>
<dbReference type="PROSITE" id="PS50127">
    <property type="entry name" value="UBC_2"/>
    <property type="match status" value="1"/>
</dbReference>
<organism evidence="3 4">
    <name type="scientific">Bugula neritina</name>
    <name type="common">Brown bryozoan</name>
    <name type="synonym">Sertularia neritina</name>
    <dbReference type="NCBI Taxonomy" id="10212"/>
    <lineage>
        <taxon>Eukaryota</taxon>
        <taxon>Metazoa</taxon>
        <taxon>Spiralia</taxon>
        <taxon>Lophotrochozoa</taxon>
        <taxon>Bryozoa</taxon>
        <taxon>Gymnolaemata</taxon>
        <taxon>Cheilostomatida</taxon>
        <taxon>Flustrina</taxon>
        <taxon>Buguloidea</taxon>
        <taxon>Bugulidae</taxon>
        <taxon>Bugula</taxon>
    </lineage>
</organism>
<evidence type="ECO:0000256" key="1">
    <source>
        <dbReference type="SAM" id="MobiDB-lite"/>
    </source>
</evidence>
<dbReference type="OrthoDB" id="19692at2759"/>